<dbReference type="GO" id="GO:0006508">
    <property type="term" value="P:proteolysis"/>
    <property type="evidence" value="ECO:0007669"/>
    <property type="project" value="InterPro"/>
</dbReference>
<dbReference type="InterPro" id="IPR029058">
    <property type="entry name" value="AB_hydrolase_fold"/>
</dbReference>
<dbReference type="Gene3D" id="3.40.50.1820">
    <property type="entry name" value="alpha/beta hydrolase"/>
    <property type="match status" value="1"/>
</dbReference>
<dbReference type="AlphaFoldDB" id="A0A7J5DS70"/>
<dbReference type="InterPro" id="IPR011042">
    <property type="entry name" value="6-blade_b-propeller_TolB-like"/>
</dbReference>
<sequence length="667" mass="71598">MLEDPSARDIRDTEDFARILQHFERAYAPAFGKVRSATSPAASADGRSIAFVGEVVTSLDGRPQAQLCLADRDGVRRLTESAKDERSPQFSPDGTTIAFTSDRDVAGVQQLSLLDVASGEVRHAPAVDGTVEYLHWSPDGSRVLLGVAGLGADLAGGQGSGPIVRHEQGDVPDWMPLVDAGFARDDWRSAWIYDCADDRVERLAVTGLNVWEVVWGGPDAVLAVTSPAPDEAAWYTADLRRIALDTAEAEVVHTADRQLGLPAASPSGQRVAVVQACSSDRWVVAGDVVLTGTGAAGARRVDTLGVDVTQLQWLDESRLAFLGQRGLDTVAGVHDADTGETTETWCTDATCGDRYPVASFLPDGTAAVVHHSYTVYPELAWVRDGKVDVVASLRHAGADYLREVGGEVAPVTWTAPDGWEIEGLLATPDGPGPHPLVVFVHGGPVWSYRNRWMMGYAFTPLLVSRGYAVLHPNPRGSSGRGQEFAEAVFGDMGGVDTHDYLSGIDALVADGVVDPDRVGVTGQSYGGFMSAWLITQDPRFAAAVPMAPVTNWYSQHHTSNIPHFDQLFLADDPHAAGGRYHERSPVMFADRVRTPTLQTTGLDDRCTPPGQALEFHSALLEAGVPSVCVSYPNEGHGVRGLPALLDQCTRLVDWYDRHMPAQPTTEG</sequence>
<dbReference type="SUPFAM" id="SSF82171">
    <property type="entry name" value="DPP6 N-terminal domain-like"/>
    <property type="match status" value="1"/>
</dbReference>
<evidence type="ECO:0000313" key="4">
    <source>
        <dbReference type="EMBL" id="KAB2807826.1"/>
    </source>
</evidence>
<dbReference type="InterPro" id="IPR011659">
    <property type="entry name" value="WD40"/>
</dbReference>
<organism evidence="4 5">
    <name type="scientific">Nocardioides simplex</name>
    <name type="common">Arthrobacter simplex</name>
    <dbReference type="NCBI Taxonomy" id="2045"/>
    <lineage>
        <taxon>Bacteria</taxon>
        <taxon>Bacillati</taxon>
        <taxon>Actinomycetota</taxon>
        <taxon>Actinomycetes</taxon>
        <taxon>Propionibacteriales</taxon>
        <taxon>Nocardioidaceae</taxon>
        <taxon>Pimelobacter</taxon>
    </lineage>
</organism>
<dbReference type="Pfam" id="PF07676">
    <property type="entry name" value="PD40"/>
    <property type="match status" value="1"/>
</dbReference>
<feature type="domain" description="Peptidase S9 prolyl oligopeptidase catalytic" evidence="3">
    <location>
        <begin position="461"/>
        <end position="659"/>
    </location>
</feature>
<dbReference type="GO" id="GO:0004252">
    <property type="term" value="F:serine-type endopeptidase activity"/>
    <property type="evidence" value="ECO:0007669"/>
    <property type="project" value="TreeGrafter"/>
</dbReference>
<keyword evidence="2" id="KW-0720">Serine protease</keyword>
<evidence type="ECO:0000256" key="2">
    <source>
        <dbReference type="ARBA" id="ARBA00022825"/>
    </source>
</evidence>
<comment type="caution">
    <text evidence="4">The sequence shown here is derived from an EMBL/GenBank/DDBJ whole genome shotgun (WGS) entry which is preliminary data.</text>
</comment>
<dbReference type="SUPFAM" id="SSF53474">
    <property type="entry name" value="alpha/beta-Hydrolases"/>
    <property type="match status" value="1"/>
</dbReference>
<dbReference type="RefSeq" id="WP_151582307.1">
    <property type="nucleotide sequence ID" value="NZ_WBVM01000004.1"/>
</dbReference>
<dbReference type="Gene3D" id="2.120.10.30">
    <property type="entry name" value="TolB, C-terminal domain"/>
    <property type="match status" value="1"/>
</dbReference>
<dbReference type="InterPro" id="IPR001375">
    <property type="entry name" value="Peptidase_S9_cat"/>
</dbReference>
<name>A0A7J5DS70_NOCSI</name>
<protein>
    <submittedName>
        <fullName evidence="4">S9 family peptidase</fullName>
    </submittedName>
</protein>
<dbReference type="Proteomes" id="UP000449906">
    <property type="component" value="Unassembled WGS sequence"/>
</dbReference>
<evidence type="ECO:0000313" key="5">
    <source>
        <dbReference type="Proteomes" id="UP000449906"/>
    </source>
</evidence>
<keyword evidence="1" id="KW-0378">Hydrolase</keyword>
<dbReference type="Pfam" id="PF00326">
    <property type="entry name" value="Peptidase_S9"/>
    <property type="match status" value="1"/>
</dbReference>
<dbReference type="PANTHER" id="PTHR42776:SF27">
    <property type="entry name" value="DIPEPTIDYL PEPTIDASE FAMILY MEMBER 6"/>
    <property type="match status" value="1"/>
</dbReference>
<gene>
    <name evidence="4" type="ORF">F9L07_24365</name>
</gene>
<evidence type="ECO:0000259" key="3">
    <source>
        <dbReference type="Pfam" id="PF00326"/>
    </source>
</evidence>
<keyword evidence="2" id="KW-0645">Protease</keyword>
<dbReference type="EMBL" id="WBVM01000004">
    <property type="protein sequence ID" value="KAB2807826.1"/>
    <property type="molecule type" value="Genomic_DNA"/>
</dbReference>
<dbReference type="PANTHER" id="PTHR42776">
    <property type="entry name" value="SERINE PEPTIDASE S9 FAMILY MEMBER"/>
    <property type="match status" value="1"/>
</dbReference>
<evidence type="ECO:0000256" key="1">
    <source>
        <dbReference type="ARBA" id="ARBA00022801"/>
    </source>
</evidence>
<proteinExistence type="predicted"/>
<reference evidence="4 5" key="1">
    <citation type="submission" date="2019-09" db="EMBL/GenBank/DDBJ databases">
        <title>Pimelobacter sp. isolated from Paulinella.</title>
        <authorList>
            <person name="Jeong S.E."/>
        </authorList>
    </citation>
    <scope>NUCLEOTIDE SEQUENCE [LARGE SCALE GENOMIC DNA]</scope>
    <source>
        <strain evidence="4 5">Pch-N</strain>
    </source>
</reference>
<accession>A0A7J5DS70</accession>